<dbReference type="InterPro" id="IPR011650">
    <property type="entry name" value="Peptidase_M20_dimer"/>
</dbReference>
<name>A0A9D1A3G1_9FIRM</name>
<dbReference type="PANTHER" id="PTHR43808:SF17">
    <property type="entry name" value="PEPTIDASE M20"/>
    <property type="match status" value="1"/>
</dbReference>
<dbReference type="GO" id="GO:0016787">
    <property type="term" value="F:hydrolase activity"/>
    <property type="evidence" value="ECO:0007669"/>
    <property type="project" value="UniProtKB-KW"/>
</dbReference>
<reference evidence="4" key="1">
    <citation type="submission" date="2020-10" db="EMBL/GenBank/DDBJ databases">
        <authorList>
            <person name="Gilroy R."/>
        </authorList>
    </citation>
    <scope>NUCLEOTIDE SEQUENCE</scope>
    <source>
        <strain evidence="4">CHK180-2868</strain>
    </source>
</reference>
<reference evidence="4" key="2">
    <citation type="journal article" date="2021" name="PeerJ">
        <title>Extensive microbial diversity within the chicken gut microbiome revealed by metagenomics and culture.</title>
        <authorList>
            <person name="Gilroy R."/>
            <person name="Ravi A."/>
            <person name="Getino M."/>
            <person name="Pursley I."/>
            <person name="Horton D.L."/>
            <person name="Alikhan N.F."/>
            <person name="Baker D."/>
            <person name="Gharbi K."/>
            <person name="Hall N."/>
            <person name="Watson M."/>
            <person name="Adriaenssens E.M."/>
            <person name="Foster-Nyarko E."/>
            <person name="Jarju S."/>
            <person name="Secka A."/>
            <person name="Antonio M."/>
            <person name="Oren A."/>
            <person name="Chaudhuri R.R."/>
            <person name="La Ragione R."/>
            <person name="Hildebrand F."/>
            <person name="Pallen M.J."/>
        </authorList>
    </citation>
    <scope>NUCLEOTIDE SEQUENCE</scope>
    <source>
        <strain evidence="4">CHK180-2868</strain>
    </source>
</reference>
<dbReference type="Pfam" id="PF01546">
    <property type="entry name" value="Peptidase_M20"/>
    <property type="match status" value="1"/>
</dbReference>
<dbReference type="SUPFAM" id="SSF53187">
    <property type="entry name" value="Zn-dependent exopeptidases"/>
    <property type="match status" value="1"/>
</dbReference>
<dbReference type="Gene3D" id="3.30.70.360">
    <property type="match status" value="1"/>
</dbReference>
<dbReference type="SUPFAM" id="SSF55031">
    <property type="entry name" value="Bacterial exopeptidase dimerisation domain"/>
    <property type="match status" value="1"/>
</dbReference>
<gene>
    <name evidence="4" type="ORF">IAB28_03445</name>
</gene>
<accession>A0A9D1A3G1</accession>
<dbReference type="Gene3D" id="3.40.630.10">
    <property type="entry name" value="Zn peptidases"/>
    <property type="match status" value="1"/>
</dbReference>
<dbReference type="AlphaFoldDB" id="A0A9D1A3G1"/>
<comment type="caution">
    <text evidence="4">The sequence shown here is derived from an EMBL/GenBank/DDBJ whole genome shotgun (WGS) entry which is preliminary data.</text>
</comment>
<dbReference type="InterPro" id="IPR036264">
    <property type="entry name" value="Bact_exopeptidase_dim_dom"/>
</dbReference>
<evidence type="ECO:0000313" key="5">
    <source>
        <dbReference type="Proteomes" id="UP000824250"/>
    </source>
</evidence>
<keyword evidence="1" id="KW-0479">Metal-binding</keyword>
<proteinExistence type="predicted"/>
<protein>
    <submittedName>
        <fullName evidence="4">M20/M25/M40 family metallo-hydrolase</fullName>
    </submittedName>
</protein>
<dbReference type="Pfam" id="PF07687">
    <property type="entry name" value="M20_dimer"/>
    <property type="match status" value="1"/>
</dbReference>
<dbReference type="EMBL" id="DVGC01000017">
    <property type="protein sequence ID" value="HIR05006.1"/>
    <property type="molecule type" value="Genomic_DNA"/>
</dbReference>
<dbReference type="PANTHER" id="PTHR43808">
    <property type="entry name" value="ACETYLORNITHINE DEACETYLASE"/>
    <property type="match status" value="1"/>
</dbReference>
<dbReference type="InterPro" id="IPR002933">
    <property type="entry name" value="Peptidase_M20"/>
</dbReference>
<dbReference type="InterPro" id="IPR050072">
    <property type="entry name" value="Peptidase_M20A"/>
</dbReference>
<organism evidence="4 5">
    <name type="scientific">Candidatus Copromonas faecavium</name>
    <name type="common">nom. illeg.</name>
    <dbReference type="NCBI Taxonomy" id="2840740"/>
    <lineage>
        <taxon>Bacteria</taxon>
        <taxon>Bacillati</taxon>
        <taxon>Bacillota</taxon>
        <taxon>Clostridia</taxon>
        <taxon>Lachnospirales</taxon>
        <taxon>Lachnospiraceae</taxon>
        <taxon>Candidatus Copromonas (nom. illeg.)</taxon>
    </lineage>
</organism>
<feature type="domain" description="Peptidase M20 dimerisation" evidence="3">
    <location>
        <begin position="182"/>
        <end position="274"/>
    </location>
</feature>
<evidence type="ECO:0000313" key="4">
    <source>
        <dbReference type="EMBL" id="HIR05006.1"/>
    </source>
</evidence>
<evidence type="ECO:0000256" key="2">
    <source>
        <dbReference type="ARBA" id="ARBA00022801"/>
    </source>
</evidence>
<sequence length="379" mass="42096">MNEPISAGLKAYVENNQETLIQLLDTLCRIPSPSNHEERRAEFIKNWFEKEGCKGAYIDDALNVIYPFHCEEQKNLVAFTAHTDTVFPDTEPFDVIYDGDIMRCPGVSDNTANLSMLMLLASYFTKNNMVPKQGILFVASSGEEGLGNLKGVRQLMKDYEGKISELLAIDGSYDSIVNQAVGSLRYRVGVHTEGGHSYGKFGNQNAIQTLSSMINTLYTYKVPKPGKSTYNVGTITGGTSINTIAQYAEMRFEYRSDVRESLASMNRFFQSVIEAYRNMDHVQIECELLGERPCTGDVNPEKQTALENKALDLMEAFTGKRPQCYSGSTDSNIPLSVGVPSICFGGHMGTGAHTREEFLTVKDLKLGMLIVGAFMETYF</sequence>
<evidence type="ECO:0000256" key="1">
    <source>
        <dbReference type="ARBA" id="ARBA00022723"/>
    </source>
</evidence>
<dbReference type="Proteomes" id="UP000824250">
    <property type="component" value="Unassembled WGS sequence"/>
</dbReference>
<keyword evidence="2" id="KW-0378">Hydrolase</keyword>
<evidence type="ECO:0000259" key="3">
    <source>
        <dbReference type="Pfam" id="PF07687"/>
    </source>
</evidence>
<dbReference type="GO" id="GO:0046872">
    <property type="term" value="F:metal ion binding"/>
    <property type="evidence" value="ECO:0007669"/>
    <property type="project" value="UniProtKB-KW"/>
</dbReference>